<protein>
    <recommendedName>
        <fullName evidence="1">VOC domain-containing protein</fullName>
    </recommendedName>
</protein>
<dbReference type="PROSITE" id="PS51819">
    <property type="entry name" value="VOC"/>
    <property type="match status" value="1"/>
</dbReference>
<dbReference type="PANTHER" id="PTHR33993">
    <property type="entry name" value="GLYOXALASE-RELATED"/>
    <property type="match status" value="1"/>
</dbReference>
<dbReference type="CDD" id="cd07247">
    <property type="entry name" value="SgaA_N_like"/>
    <property type="match status" value="1"/>
</dbReference>
<dbReference type="PANTHER" id="PTHR33993:SF14">
    <property type="entry name" value="GB|AAF24581.1"/>
    <property type="match status" value="1"/>
</dbReference>
<organism evidence="2 3">
    <name type="scientific">Lentibacillus halodurans</name>
    <dbReference type="NCBI Taxonomy" id="237679"/>
    <lineage>
        <taxon>Bacteria</taxon>
        <taxon>Bacillati</taxon>
        <taxon>Bacillota</taxon>
        <taxon>Bacilli</taxon>
        <taxon>Bacillales</taxon>
        <taxon>Bacillaceae</taxon>
        <taxon>Lentibacillus</taxon>
    </lineage>
</organism>
<dbReference type="InterPro" id="IPR004360">
    <property type="entry name" value="Glyas_Fos-R_dOase_dom"/>
</dbReference>
<gene>
    <name evidence="2" type="ORF">SAMN04488072_11965</name>
</gene>
<dbReference type="InterPro" id="IPR052164">
    <property type="entry name" value="Anthracycline_SecMetBiosynth"/>
</dbReference>
<dbReference type="RefSeq" id="WP_090241201.1">
    <property type="nucleotide sequence ID" value="NZ_FOJW01000019.1"/>
</dbReference>
<dbReference type="Pfam" id="PF00903">
    <property type="entry name" value="Glyoxalase"/>
    <property type="match status" value="1"/>
</dbReference>
<sequence length="121" mass="13282">MGEEGKIISADLTVEHAEQVREFYKKVIGWEHSEVNMGNYSDYMMTTKEGTPVAGICHQSGSNAGLPPVWLTYFQVKDLDYSLKMCRELGGNVLRKPEGSGCGSFAVIEYPEGAVCALSQI</sequence>
<dbReference type="Gene3D" id="3.10.180.10">
    <property type="entry name" value="2,3-Dihydroxybiphenyl 1,2-Dioxygenase, domain 1"/>
    <property type="match status" value="1"/>
</dbReference>
<dbReference type="SUPFAM" id="SSF54593">
    <property type="entry name" value="Glyoxalase/Bleomycin resistance protein/Dihydroxybiphenyl dioxygenase"/>
    <property type="match status" value="1"/>
</dbReference>
<evidence type="ECO:0000259" key="1">
    <source>
        <dbReference type="PROSITE" id="PS51819"/>
    </source>
</evidence>
<dbReference type="InterPro" id="IPR037523">
    <property type="entry name" value="VOC_core"/>
</dbReference>
<proteinExistence type="predicted"/>
<dbReference type="EMBL" id="FOJW01000019">
    <property type="protein sequence ID" value="SFB36540.1"/>
    <property type="molecule type" value="Genomic_DNA"/>
</dbReference>
<dbReference type="OrthoDB" id="9793039at2"/>
<evidence type="ECO:0000313" key="3">
    <source>
        <dbReference type="Proteomes" id="UP000198642"/>
    </source>
</evidence>
<dbReference type="InterPro" id="IPR029068">
    <property type="entry name" value="Glyas_Bleomycin-R_OHBP_Dase"/>
</dbReference>
<dbReference type="STRING" id="237679.SAMN04488072_11965"/>
<evidence type="ECO:0000313" key="2">
    <source>
        <dbReference type="EMBL" id="SFB36540.1"/>
    </source>
</evidence>
<accession>A0A1I1AJA6</accession>
<dbReference type="AlphaFoldDB" id="A0A1I1AJA6"/>
<dbReference type="Proteomes" id="UP000198642">
    <property type="component" value="Unassembled WGS sequence"/>
</dbReference>
<keyword evidence="3" id="KW-1185">Reference proteome</keyword>
<feature type="domain" description="VOC" evidence="1">
    <location>
        <begin position="6"/>
        <end position="121"/>
    </location>
</feature>
<name>A0A1I1AJA6_9BACI</name>
<reference evidence="2 3" key="1">
    <citation type="submission" date="2016-10" db="EMBL/GenBank/DDBJ databases">
        <authorList>
            <person name="de Groot N.N."/>
        </authorList>
    </citation>
    <scope>NUCLEOTIDE SEQUENCE [LARGE SCALE GENOMIC DNA]</scope>
    <source>
        <strain evidence="2 3">CGMCC 1.3702</strain>
    </source>
</reference>